<accession>A0AAV9D9J3</accession>
<gene>
    <name evidence="2" type="ORF">QJS10_CPB14g00232</name>
    <name evidence="3" type="ORF">QJS10_CPB14g00253</name>
</gene>
<reference evidence="2" key="2">
    <citation type="submission" date="2023-06" db="EMBL/GenBank/DDBJ databases">
        <authorList>
            <person name="Ma L."/>
            <person name="Liu K.-W."/>
            <person name="Li Z."/>
            <person name="Hsiao Y.-Y."/>
            <person name="Qi Y."/>
            <person name="Fu T."/>
            <person name="Tang G."/>
            <person name="Zhang D."/>
            <person name="Sun W.-H."/>
            <person name="Liu D.-K."/>
            <person name="Li Y."/>
            <person name="Chen G.-Z."/>
            <person name="Liu X.-D."/>
            <person name="Liao X.-Y."/>
            <person name="Jiang Y.-T."/>
            <person name="Yu X."/>
            <person name="Hao Y."/>
            <person name="Huang J."/>
            <person name="Zhao X.-W."/>
            <person name="Ke S."/>
            <person name="Chen Y.-Y."/>
            <person name="Wu W.-L."/>
            <person name="Hsu J.-L."/>
            <person name="Lin Y.-F."/>
            <person name="Huang M.-D."/>
            <person name="Li C.-Y."/>
            <person name="Huang L."/>
            <person name="Wang Z.-W."/>
            <person name="Zhao X."/>
            <person name="Zhong W.-Y."/>
            <person name="Peng D.-H."/>
            <person name="Ahmad S."/>
            <person name="Lan S."/>
            <person name="Zhang J.-S."/>
            <person name="Tsai W.-C."/>
            <person name="Van De Peer Y."/>
            <person name="Liu Z.-J."/>
        </authorList>
    </citation>
    <scope>NUCLEOTIDE SEQUENCE</scope>
    <source>
        <strain evidence="2">CP</strain>
        <tissue evidence="2">Leaves</tissue>
    </source>
</reference>
<dbReference type="EMBL" id="JAUJYO010000014">
    <property type="protein sequence ID" value="KAK1298281.1"/>
    <property type="molecule type" value="Genomic_DNA"/>
</dbReference>
<comment type="caution">
    <text evidence="2">The sequence shown here is derived from an EMBL/GenBank/DDBJ whole genome shotgun (WGS) entry which is preliminary data.</text>
</comment>
<protein>
    <recommendedName>
        <fullName evidence="5">Secreted protein</fullName>
    </recommendedName>
</protein>
<dbReference type="EMBL" id="JAUJYO010000014">
    <property type="protein sequence ID" value="KAK1299236.1"/>
    <property type="molecule type" value="Genomic_DNA"/>
</dbReference>
<evidence type="ECO:0008006" key="5">
    <source>
        <dbReference type="Google" id="ProtNLM"/>
    </source>
</evidence>
<name>A0AAV9D9J3_ACOCL</name>
<evidence type="ECO:0000313" key="4">
    <source>
        <dbReference type="Proteomes" id="UP001180020"/>
    </source>
</evidence>
<dbReference type="AlphaFoldDB" id="A0AAV9D9J3"/>
<dbReference type="Proteomes" id="UP001180020">
    <property type="component" value="Unassembled WGS sequence"/>
</dbReference>
<sequence>MSLILAISIIFHLLRSTKGQTDDFFEVCPPSQCVDKGPLIRFPFRLDSQPSSCGLKGYELSSREGIRGPNPQFNVFFLFLI</sequence>
<reference evidence="2" key="1">
    <citation type="journal article" date="2023" name="Nat. Commun.">
        <title>Diploid and tetraploid genomes of Acorus and the evolution of monocots.</title>
        <authorList>
            <person name="Ma L."/>
            <person name="Liu K.W."/>
            <person name="Li Z."/>
            <person name="Hsiao Y.Y."/>
            <person name="Qi Y."/>
            <person name="Fu T."/>
            <person name="Tang G.D."/>
            <person name="Zhang D."/>
            <person name="Sun W.H."/>
            <person name="Liu D.K."/>
            <person name="Li Y."/>
            <person name="Chen G.Z."/>
            <person name="Liu X.D."/>
            <person name="Liao X.Y."/>
            <person name="Jiang Y.T."/>
            <person name="Yu X."/>
            <person name="Hao Y."/>
            <person name="Huang J."/>
            <person name="Zhao X.W."/>
            <person name="Ke S."/>
            <person name="Chen Y.Y."/>
            <person name="Wu W.L."/>
            <person name="Hsu J.L."/>
            <person name="Lin Y.F."/>
            <person name="Huang M.D."/>
            <person name="Li C.Y."/>
            <person name="Huang L."/>
            <person name="Wang Z.W."/>
            <person name="Zhao X."/>
            <person name="Zhong W.Y."/>
            <person name="Peng D.H."/>
            <person name="Ahmad S."/>
            <person name="Lan S."/>
            <person name="Zhang J.S."/>
            <person name="Tsai W.C."/>
            <person name="Van de Peer Y."/>
            <person name="Liu Z.J."/>
        </authorList>
    </citation>
    <scope>NUCLEOTIDE SEQUENCE</scope>
    <source>
        <strain evidence="2">CP</strain>
    </source>
</reference>
<keyword evidence="4" id="KW-1185">Reference proteome</keyword>
<feature type="chain" id="PRO_5044716699" description="Secreted protein" evidence="1">
    <location>
        <begin position="20"/>
        <end position="81"/>
    </location>
</feature>
<keyword evidence="1" id="KW-0732">Signal</keyword>
<organism evidence="2 4">
    <name type="scientific">Acorus calamus</name>
    <name type="common">Sweet flag</name>
    <dbReference type="NCBI Taxonomy" id="4465"/>
    <lineage>
        <taxon>Eukaryota</taxon>
        <taxon>Viridiplantae</taxon>
        <taxon>Streptophyta</taxon>
        <taxon>Embryophyta</taxon>
        <taxon>Tracheophyta</taxon>
        <taxon>Spermatophyta</taxon>
        <taxon>Magnoliopsida</taxon>
        <taxon>Liliopsida</taxon>
        <taxon>Acoraceae</taxon>
        <taxon>Acorus</taxon>
    </lineage>
</organism>
<feature type="signal peptide" evidence="1">
    <location>
        <begin position="1"/>
        <end position="19"/>
    </location>
</feature>
<proteinExistence type="predicted"/>
<evidence type="ECO:0000313" key="2">
    <source>
        <dbReference type="EMBL" id="KAK1298281.1"/>
    </source>
</evidence>
<evidence type="ECO:0000256" key="1">
    <source>
        <dbReference type="SAM" id="SignalP"/>
    </source>
</evidence>
<evidence type="ECO:0000313" key="3">
    <source>
        <dbReference type="EMBL" id="KAK1299236.1"/>
    </source>
</evidence>